<dbReference type="EMBL" id="LR796143">
    <property type="protein sequence ID" value="CAB4121165.1"/>
    <property type="molecule type" value="Genomic_DNA"/>
</dbReference>
<organism evidence="1">
    <name type="scientific">uncultured Caudovirales phage</name>
    <dbReference type="NCBI Taxonomy" id="2100421"/>
    <lineage>
        <taxon>Viruses</taxon>
        <taxon>Duplodnaviria</taxon>
        <taxon>Heunggongvirae</taxon>
        <taxon>Uroviricota</taxon>
        <taxon>Caudoviricetes</taxon>
        <taxon>Peduoviridae</taxon>
        <taxon>Maltschvirus</taxon>
        <taxon>Maltschvirus maltsch</taxon>
    </lineage>
</organism>
<gene>
    <name evidence="1" type="ORF">UFOVP6_32</name>
</gene>
<name>A0A6J5KHZ2_9CAUD</name>
<sequence length="72" mass="7223">MLQILKPFILSTARHALTGAGAAAVTWAAAHPAAQGVVQASGLNGSQISTALVGVGMVALSQALSWAEKAKR</sequence>
<evidence type="ECO:0008006" key="2">
    <source>
        <dbReference type="Google" id="ProtNLM"/>
    </source>
</evidence>
<accession>A0A6J5KHZ2</accession>
<protein>
    <recommendedName>
        <fullName evidence="2">Holin</fullName>
    </recommendedName>
</protein>
<evidence type="ECO:0000313" key="1">
    <source>
        <dbReference type="EMBL" id="CAB4121165.1"/>
    </source>
</evidence>
<reference evidence="1" key="1">
    <citation type="submission" date="2020-04" db="EMBL/GenBank/DDBJ databases">
        <authorList>
            <person name="Chiriac C."/>
            <person name="Salcher M."/>
            <person name="Ghai R."/>
            <person name="Kavagutti S V."/>
        </authorList>
    </citation>
    <scope>NUCLEOTIDE SEQUENCE</scope>
</reference>
<proteinExistence type="predicted"/>